<dbReference type="AlphaFoldDB" id="A0A5J6STJ0"/>
<organism evidence="1 2">
    <name type="scientific">Psychrobacillus glaciei</name>
    <dbReference type="NCBI Taxonomy" id="2283160"/>
    <lineage>
        <taxon>Bacteria</taxon>
        <taxon>Bacillati</taxon>
        <taxon>Bacillota</taxon>
        <taxon>Bacilli</taxon>
        <taxon>Bacillales</taxon>
        <taxon>Bacillaceae</taxon>
        <taxon>Psychrobacillus</taxon>
    </lineage>
</organism>
<keyword evidence="2" id="KW-1185">Reference proteome</keyword>
<accession>A0A5J6STJ0</accession>
<protein>
    <submittedName>
        <fullName evidence="1">DUF3006 domain-containing protein</fullName>
    </submittedName>
</protein>
<dbReference type="RefSeq" id="WP_151701131.1">
    <property type="nucleotide sequence ID" value="NZ_CP031223.1"/>
</dbReference>
<proteinExistence type="predicted"/>
<gene>
    <name evidence="1" type="ORF">PB01_16305</name>
</gene>
<reference evidence="1 2" key="1">
    <citation type="submission" date="2018-07" db="EMBL/GenBank/DDBJ databases">
        <title>Complete genome sequence of Psychrobacillus sp. PB01, isolated from iceberg, and comparative genome analysis of Psychrobacillus strains.</title>
        <authorList>
            <person name="Lee P.C."/>
        </authorList>
    </citation>
    <scope>NUCLEOTIDE SEQUENCE [LARGE SCALE GENOMIC DNA]</scope>
    <source>
        <strain evidence="1 2">PB01</strain>
    </source>
</reference>
<evidence type="ECO:0000313" key="1">
    <source>
        <dbReference type="EMBL" id="QFG00245.1"/>
    </source>
</evidence>
<dbReference type="InterPro" id="IPR021377">
    <property type="entry name" value="DUF3006"/>
</dbReference>
<name>A0A5J6STJ0_9BACI</name>
<dbReference type="KEGG" id="psyo:PB01_16305"/>
<dbReference type="OrthoDB" id="2452890at2"/>
<dbReference type="Proteomes" id="UP000325517">
    <property type="component" value="Chromosome"/>
</dbReference>
<sequence length="82" mass="9636">MKSNKYTLDRFEDGFAIFMDYPSETEKLLVPFSEIHTLLKEGDIVSITVMEDSYQIDLLENETMNQRDKIQSLLEQLKNSEK</sequence>
<dbReference type="Pfam" id="PF11213">
    <property type="entry name" value="DUF3006"/>
    <property type="match status" value="1"/>
</dbReference>
<evidence type="ECO:0000313" key="2">
    <source>
        <dbReference type="Proteomes" id="UP000325517"/>
    </source>
</evidence>
<dbReference type="EMBL" id="CP031223">
    <property type="protein sequence ID" value="QFG00245.1"/>
    <property type="molecule type" value="Genomic_DNA"/>
</dbReference>